<proteinExistence type="inferred from homology"/>
<comment type="subcellular location">
    <subcellularLocation>
        <location evidence="7">Cell membrane</location>
        <topology evidence="7">Multi-pass membrane protein</topology>
    </subcellularLocation>
</comment>
<dbReference type="PANTHER" id="PTHR30589:SF0">
    <property type="entry name" value="PHOSPHATIDYLGLYCEROL--PROLIPOPROTEIN DIACYLGLYCERYL TRANSFERASE"/>
    <property type="match status" value="1"/>
</dbReference>
<feature type="transmembrane region" description="Helical" evidence="7">
    <location>
        <begin position="34"/>
        <end position="53"/>
    </location>
</feature>
<evidence type="ECO:0000256" key="6">
    <source>
        <dbReference type="ARBA" id="ARBA00023136"/>
    </source>
</evidence>
<dbReference type="InterPro" id="IPR001640">
    <property type="entry name" value="Lgt"/>
</dbReference>
<comment type="pathway">
    <text evidence="7">Protein modification; lipoprotein biosynthesis (diacylglyceryl transfer).</text>
</comment>
<keyword evidence="3 7" id="KW-0808">Transferase</keyword>
<dbReference type="PANTHER" id="PTHR30589">
    <property type="entry name" value="PROLIPOPROTEIN DIACYLGLYCERYL TRANSFERASE"/>
    <property type="match status" value="1"/>
</dbReference>
<feature type="compositionally biased region" description="Low complexity" evidence="8">
    <location>
        <begin position="341"/>
        <end position="352"/>
    </location>
</feature>
<reference evidence="9 10" key="1">
    <citation type="submission" date="2018-10" db="EMBL/GenBank/DDBJ databases">
        <title>Anaerotruncus faecis sp. nov., isolated from human feces.</title>
        <authorList>
            <person name="Wang Y.-J."/>
        </authorList>
    </citation>
    <scope>NUCLEOTIDE SEQUENCE [LARGE SCALE GENOMIC DNA]</scope>
    <source>
        <strain evidence="9 10">22A2-44</strain>
    </source>
</reference>
<dbReference type="HAMAP" id="MF_01147">
    <property type="entry name" value="Lgt"/>
    <property type="match status" value="1"/>
</dbReference>
<feature type="transmembrane region" description="Helical" evidence="7">
    <location>
        <begin position="132"/>
        <end position="150"/>
    </location>
</feature>
<dbReference type="NCBIfam" id="TIGR00544">
    <property type="entry name" value="lgt"/>
    <property type="match status" value="1"/>
</dbReference>
<comment type="caution">
    <text evidence="9">The sequence shown here is derived from an EMBL/GenBank/DDBJ whole genome shotgun (WGS) entry which is preliminary data.</text>
</comment>
<sequence>MDFYRHAVSFPGLGIGEFEINQTAFTIPGIDWPIRWYGVIIAAGFLLAILYILKRTRTFGLDADRVLDVIIGAVIGGIVGARLYYVIFSWEIYADDPISVFYLWKGGIAIYGGVIGGFLVGYLICRWRKVKFLPMADLAVGGLILAQSIGRWGNFVNIEAFGSNTTAPWGMAGPAVRQYLASHQAALAAQGVVVDPSLPVHPTFFYESAWCLLGFLFIAWYAKRRRFDGELALVYAAWYGAGRAVIEGLRTDSLMWGSVRVSQALAVVLVIAALAVEVWVRGRIRAHAGDPDYLKLYVDTEEGQAVLAGTFYQQAEAKAPEPSEPSGAGEEPVSPEPLETGADASEEAASAGGPAGDTPEENEEPETTDGEDDEDAGKAD</sequence>
<dbReference type="GO" id="GO:0008961">
    <property type="term" value="F:phosphatidylglycerol-prolipoprotein diacylglyceryl transferase activity"/>
    <property type="evidence" value="ECO:0007669"/>
    <property type="project" value="UniProtKB-UniRule"/>
</dbReference>
<evidence type="ECO:0000313" key="9">
    <source>
        <dbReference type="EMBL" id="RLL14678.1"/>
    </source>
</evidence>
<evidence type="ECO:0000256" key="4">
    <source>
        <dbReference type="ARBA" id="ARBA00022692"/>
    </source>
</evidence>
<name>A0A498CQ84_9FIRM</name>
<protein>
    <recommendedName>
        <fullName evidence="7">Phosphatidylglycerol--prolipoprotein diacylglyceryl transferase</fullName>
        <ecNumber evidence="7">2.5.1.145</ecNumber>
    </recommendedName>
</protein>
<keyword evidence="10" id="KW-1185">Reference proteome</keyword>
<feature type="binding site" evidence="7">
    <location>
        <position position="151"/>
    </location>
    <ligand>
        <name>a 1,2-diacyl-sn-glycero-3-phospho-(1'-sn-glycerol)</name>
        <dbReference type="ChEBI" id="CHEBI:64716"/>
    </ligand>
</feature>
<comment type="function">
    <text evidence="7">Catalyzes the transfer of the diacylglyceryl group from phosphatidylglycerol to the sulfhydryl group of the N-terminal cysteine of a prolipoprotein, the first step in the formation of mature lipoproteins.</text>
</comment>
<dbReference type="EMBL" id="RCHT01000001">
    <property type="protein sequence ID" value="RLL14678.1"/>
    <property type="molecule type" value="Genomic_DNA"/>
</dbReference>
<evidence type="ECO:0000256" key="2">
    <source>
        <dbReference type="ARBA" id="ARBA00022475"/>
    </source>
</evidence>
<feature type="region of interest" description="Disordered" evidence="8">
    <location>
        <begin position="315"/>
        <end position="380"/>
    </location>
</feature>
<feature type="transmembrane region" description="Helical" evidence="7">
    <location>
        <begin position="204"/>
        <end position="222"/>
    </location>
</feature>
<evidence type="ECO:0000256" key="7">
    <source>
        <dbReference type="HAMAP-Rule" id="MF_01147"/>
    </source>
</evidence>
<comment type="catalytic activity">
    <reaction evidence="7">
        <text>L-cysteinyl-[prolipoprotein] + a 1,2-diacyl-sn-glycero-3-phospho-(1'-sn-glycerol) = an S-1,2-diacyl-sn-glyceryl-L-cysteinyl-[prolipoprotein] + sn-glycerol 1-phosphate + H(+)</text>
        <dbReference type="Rhea" id="RHEA:56712"/>
        <dbReference type="Rhea" id="RHEA-COMP:14679"/>
        <dbReference type="Rhea" id="RHEA-COMP:14680"/>
        <dbReference type="ChEBI" id="CHEBI:15378"/>
        <dbReference type="ChEBI" id="CHEBI:29950"/>
        <dbReference type="ChEBI" id="CHEBI:57685"/>
        <dbReference type="ChEBI" id="CHEBI:64716"/>
        <dbReference type="ChEBI" id="CHEBI:140658"/>
        <dbReference type="EC" id="2.5.1.145"/>
    </reaction>
</comment>
<organism evidence="9 10">
    <name type="scientific">Anaerotruncus massiliensis</name>
    <name type="common">ex Liu et al. 2021</name>
    <dbReference type="NCBI Taxonomy" id="2321404"/>
    <lineage>
        <taxon>Bacteria</taxon>
        <taxon>Bacillati</taxon>
        <taxon>Bacillota</taxon>
        <taxon>Clostridia</taxon>
        <taxon>Eubacteriales</taxon>
        <taxon>Oscillospiraceae</taxon>
        <taxon>Anaerotruncus</taxon>
    </lineage>
</organism>
<evidence type="ECO:0000313" key="10">
    <source>
        <dbReference type="Proteomes" id="UP000276301"/>
    </source>
</evidence>
<dbReference type="RefSeq" id="WP_121585766.1">
    <property type="nucleotide sequence ID" value="NZ_RCHT01000001.1"/>
</dbReference>
<dbReference type="PROSITE" id="PS01311">
    <property type="entry name" value="LGT"/>
    <property type="match status" value="1"/>
</dbReference>
<evidence type="ECO:0000256" key="3">
    <source>
        <dbReference type="ARBA" id="ARBA00022679"/>
    </source>
</evidence>
<feature type="transmembrane region" description="Helical" evidence="7">
    <location>
        <begin position="108"/>
        <end position="125"/>
    </location>
</feature>
<dbReference type="GO" id="GO:0042158">
    <property type="term" value="P:lipoprotein biosynthetic process"/>
    <property type="evidence" value="ECO:0007669"/>
    <property type="project" value="UniProtKB-UniRule"/>
</dbReference>
<keyword evidence="2 7" id="KW-1003">Cell membrane</keyword>
<evidence type="ECO:0000256" key="8">
    <source>
        <dbReference type="SAM" id="MobiDB-lite"/>
    </source>
</evidence>
<dbReference type="EC" id="2.5.1.145" evidence="7"/>
<evidence type="ECO:0000256" key="1">
    <source>
        <dbReference type="ARBA" id="ARBA00007150"/>
    </source>
</evidence>
<dbReference type="AlphaFoldDB" id="A0A498CQ84"/>
<comment type="similarity">
    <text evidence="1 7">Belongs to the Lgt family.</text>
</comment>
<feature type="transmembrane region" description="Helical" evidence="7">
    <location>
        <begin position="231"/>
        <end position="249"/>
    </location>
</feature>
<keyword evidence="5 7" id="KW-1133">Transmembrane helix</keyword>
<keyword evidence="9" id="KW-0449">Lipoprotein</keyword>
<dbReference type="Proteomes" id="UP000276301">
    <property type="component" value="Unassembled WGS sequence"/>
</dbReference>
<dbReference type="Pfam" id="PF01790">
    <property type="entry name" value="LGT"/>
    <property type="match status" value="1"/>
</dbReference>
<accession>A0A498CQ84</accession>
<dbReference type="UniPathway" id="UPA00664"/>
<feature type="compositionally biased region" description="Acidic residues" evidence="8">
    <location>
        <begin position="358"/>
        <end position="380"/>
    </location>
</feature>
<evidence type="ECO:0000256" key="5">
    <source>
        <dbReference type="ARBA" id="ARBA00022989"/>
    </source>
</evidence>
<keyword evidence="4 7" id="KW-0812">Transmembrane</keyword>
<keyword evidence="6 7" id="KW-0472">Membrane</keyword>
<feature type="transmembrane region" description="Helical" evidence="7">
    <location>
        <begin position="65"/>
        <end position="88"/>
    </location>
</feature>
<dbReference type="GO" id="GO:0005886">
    <property type="term" value="C:plasma membrane"/>
    <property type="evidence" value="ECO:0007669"/>
    <property type="project" value="UniProtKB-SubCell"/>
</dbReference>
<gene>
    <name evidence="7 9" type="primary">lgt</name>
    <name evidence="9" type="ORF">D4A47_01480</name>
</gene>
<feature type="transmembrane region" description="Helical" evidence="7">
    <location>
        <begin position="261"/>
        <end position="280"/>
    </location>
</feature>